<protein>
    <submittedName>
        <fullName evidence="3">Uncharacterized protein</fullName>
    </submittedName>
</protein>
<name>A0ABR4QBH6_9CEST</name>
<accession>A0ABR4QBH6</accession>
<dbReference type="Proteomes" id="UP001651158">
    <property type="component" value="Unassembled WGS sequence"/>
</dbReference>
<feature type="compositionally biased region" description="Acidic residues" evidence="1">
    <location>
        <begin position="128"/>
        <end position="140"/>
    </location>
</feature>
<sequence>MRSLQFCLFAVVLILTLHKTWASTYGEDADKATEIMEKILVGKEDPEESKTLESALKISNEDGNIQLKFWFQGDDDSEEEESVFDSDNDNDIHGGDDGDDYERSEGHHNRFSPENRRRSDRRRPHPYDDEEEEEVEEEVDERYAGYRCMRYGCLGGYRRGSYDDDEEYANDLWRDYRRRRGLGRGDPHSRRRPFLGDDEDDDNDEKEQKIDTTMSINECPLLHIELINPTQPTPSPGELETFPRITLSTEGILHFEKRSRTPRRSGARSGARLSRFRTQPITIAEIAEIDGAPNEEKVKTTEGITTAK</sequence>
<evidence type="ECO:0000313" key="3">
    <source>
        <dbReference type="EMBL" id="KAL5107103.1"/>
    </source>
</evidence>
<evidence type="ECO:0000256" key="1">
    <source>
        <dbReference type="SAM" id="MobiDB-lite"/>
    </source>
</evidence>
<keyword evidence="2" id="KW-0732">Signal</keyword>
<feature type="region of interest" description="Disordered" evidence="1">
    <location>
        <begin position="78"/>
        <end position="140"/>
    </location>
</feature>
<feature type="compositionally biased region" description="Basic and acidic residues" evidence="1">
    <location>
        <begin position="90"/>
        <end position="117"/>
    </location>
</feature>
<gene>
    <name evidence="3" type="ORF">TcWFU_009084</name>
</gene>
<feature type="compositionally biased region" description="Acidic residues" evidence="1">
    <location>
        <begin position="78"/>
        <end position="89"/>
    </location>
</feature>
<keyword evidence="4" id="KW-1185">Reference proteome</keyword>
<feature type="chain" id="PRO_5046739012" evidence="2">
    <location>
        <begin position="23"/>
        <end position="308"/>
    </location>
</feature>
<comment type="caution">
    <text evidence="3">The sequence shown here is derived from an EMBL/GenBank/DDBJ whole genome shotgun (WGS) entry which is preliminary data.</text>
</comment>
<evidence type="ECO:0000256" key="2">
    <source>
        <dbReference type="SAM" id="SignalP"/>
    </source>
</evidence>
<reference evidence="3 4" key="1">
    <citation type="journal article" date="2022" name="Front. Cell. Infect. Microbiol.">
        <title>The Genomes of Two Strains of Taenia crassiceps the Animal Model for the Study of Human Cysticercosis.</title>
        <authorList>
            <person name="Bobes R.J."/>
            <person name="Estrada K."/>
            <person name="Rios-Valencia D.G."/>
            <person name="Calderon-Gallegos A."/>
            <person name="de la Torre P."/>
            <person name="Carrero J.C."/>
            <person name="Sanchez-Flores A."/>
            <person name="Laclette J.P."/>
        </authorList>
    </citation>
    <scope>NUCLEOTIDE SEQUENCE [LARGE SCALE GENOMIC DNA]</scope>
    <source>
        <strain evidence="3">WFUcys</strain>
    </source>
</reference>
<dbReference type="EMBL" id="JAKROA010000005">
    <property type="protein sequence ID" value="KAL5107103.1"/>
    <property type="molecule type" value="Genomic_DNA"/>
</dbReference>
<feature type="signal peptide" evidence="2">
    <location>
        <begin position="1"/>
        <end position="22"/>
    </location>
</feature>
<organism evidence="3 4">
    <name type="scientific">Taenia crassiceps</name>
    <dbReference type="NCBI Taxonomy" id="6207"/>
    <lineage>
        <taxon>Eukaryota</taxon>
        <taxon>Metazoa</taxon>
        <taxon>Spiralia</taxon>
        <taxon>Lophotrochozoa</taxon>
        <taxon>Platyhelminthes</taxon>
        <taxon>Cestoda</taxon>
        <taxon>Eucestoda</taxon>
        <taxon>Cyclophyllidea</taxon>
        <taxon>Taeniidae</taxon>
        <taxon>Taenia</taxon>
    </lineage>
</organism>
<evidence type="ECO:0000313" key="4">
    <source>
        <dbReference type="Proteomes" id="UP001651158"/>
    </source>
</evidence>
<feature type="region of interest" description="Disordered" evidence="1">
    <location>
        <begin position="179"/>
        <end position="208"/>
    </location>
</feature>
<proteinExistence type="predicted"/>
<feature type="compositionally biased region" description="Acidic residues" evidence="1">
    <location>
        <begin position="196"/>
        <end position="205"/>
    </location>
</feature>